<dbReference type="VEuPathDB" id="FungiDB:PV08_06279"/>
<reference evidence="1 2" key="1">
    <citation type="submission" date="2015-01" db="EMBL/GenBank/DDBJ databases">
        <title>The Genome Sequence of Exophiala spinifera CBS89968.</title>
        <authorList>
            <consortium name="The Broad Institute Genomics Platform"/>
            <person name="Cuomo C."/>
            <person name="de Hoog S."/>
            <person name="Gorbushina A."/>
            <person name="Stielow B."/>
            <person name="Teixiera M."/>
            <person name="Abouelleil A."/>
            <person name="Chapman S.B."/>
            <person name="Priest M."/>
            <person name="Young S.K."/>
            <person name="Wortman J."/>
            <person name="Nusbaum C."/>
            <person name="Birren B."/>
        </authorList>
    </citation>
    <scope>NUCLEOTIDE SEQUENCE [LARGE SCALE GENOMIC DNA]</scope>
    <source>
        <strain evidence="1 2">CBS 89968</strain>
    </source>
</reference>
<dbReference type="HOGENOM" id="CLU_007003_8_2_1"/>
<keyword evidence="2" id="KW-1185">Reference proteome</keyword>
<dbReference type="GeneID" id="27333362"/>
<name>A0A0D2BB41_9EURO</name>
<evidence type="ECO:0000313" key="1">
    <source>
        <dbReference type="EMBL" id="KIW16228.1"/>
    </source>
</evidence>
<dbReference type="CDD" id="cd12148">
    <property type="entry name" value="fungal_TF_MHR"/>
    <property type="match status" value="1"/>
</dbReference>
<proteinExistence type="predicted"/>
<dbReference type="STRING" id="91928.A0A0D2BB41"/>
<dbReference type="AlphaFoldDB" id="A0A0D2BB41"/>
<dbReference type="EMBL" id="KN847495">
    <property type="protein sequence ID" value="KIW16228.1"/>
    <property type="molecule type" value="Genomic_DNA"/>
</dbReference>
<dbReference type="OrthoDB" id="2593732at2759"/>
<dbReference type="Proteomes" id="UP000053328">
    <property type="component" value="Unassembled WGS sequence"/>
</dbReference>
<protein>
    <recommendedName>
        <fullName evidence="3">Transcription factor domain-containing protein</fullName>
    </recommendedName>
</protein>
<evidence type="ECO:0008006" key="3">
    <source>
        <dbReference type="Google" id="ProtNLM"/>
    </source>
</evidence>
<sequence>MKRKLGALENDRQLFDDLLGTIKTTKTTQIEPLLTIIRNGGSRHDIRTYLDHHLRVDANSMQTEQGVADRHKAIRRTMRGRIQDVVNPPISVPAKPWTTVTDDDDFVSHLISLWFTWAHPWWHWVDEKLFLEAMRSGDERGLICTPSLVNMILADACLLDTLSADGSEPNKWIREQFYEEARRGLEAEKGRVSMAVVATLGVQWTYLNTSGQDSLGNTVLYQQIFLSKDLDRWLQKIHRSMDLPKWYFDNVTKCLDRLQWTLYALNSCTLLNFEKSQYIRPPSRPKPESNHDKCDNIDWTPYPQHHPPVSFHPACHYRSFVSLTELTARGESLVTIETKEDVDSAMRQLGELYTRIQNWSKTLPDCLLLDERCSPHVIALHALHNWVMVMMAKQIAAVESGNHSRPLLIRTRSPGEQPKWKEISLTCSIRIAELLEQIRVQWGADHFPVIIMHPVAIAVFPLLESLHETPEAPRAFFNLCLTIRAASRRFPVGKGLLLAVKQLADRRGIQLPENCRACFSDLSAVSASQNTSDLTDKGLDYLLDKWVDLDLQGC</sequence>
<evidence type="ECO:0000313" key="2">
    <source>
        <dbReference type="Proteomes" id="UP000053328"/>
    </source>
</evidence>
<dbReference type="InterPro" id="IPR053187">
    <property type="entry name" value="Notoamide_regulator"/>
</dbReference>
<gene>
    <name evidence="1" type="ORF">PV08_06279</name>
</gene>
<dbReference type="RefSeq" id="XP_016236444.1">
    <property type="nucleotide sequence ID" value="XM_016380617.1"/>
</dbReference>
<dbReference type="PANTHER" id="PTHR47256">
    <property type="entry name" value="ZN(II)2CYS6 TRANSCRIPTION FACTOR (EUROFUNG)-RELATED"/>
    <property type="match status" value="1"/>
</dbReference>
<organism evidence="1 2">
    <name type="scientific">Exophiala spinifera</name>
    <dbReference type="NCBI Taxonomy" id="91928"/>
    <lineage>
        <taxon>Eukaryota</taxon>
        <taxon>Fungi</taxon>
        <taxon>Dikarya</taxon>
        <taxon>Ascomycota</taxon>
        <taxon>Pezizomycotina</taxon>
        <taxon>Eurotiomycetes</taxon>
        <taxon>Chaetothyriomycetidae</taxon>
        <taxon>Chaetothyriales</taxon>
        <taxon>Herpotrichiellaceae</taxon>
        <taxon>Exophiala</taxon>
    </lineage>
</organism>
<dbReference type="PANTHER" id="PTHR47256:SF1">
    <property type="entry name" value="ZN(II)2CYS6 TRANSCRIPTION FACTOR (EUROFUNG)"/>
    <property type="match status" value="1"/>
</dbReference>
<accession>A0A0D2BB41</accession>